<dbReference type="GO" id="GO:0016075">
    <property type="term" value="P:rRNA catabolic process"/>
    <property type="evidence" value="ECO:0007669"/>
    <property type="project" value="TreeGrafter"/>
</dbReference>
<dbReference type="EMBL" id="FQXI01000017">
    <property type="protein sequence ID" value="SHH62401.1"/>
    <property type="molecule type" value="Genomic_DNA"/>
</dbReference>
<dbReference type="GO" id="GO:0006402">
    <property type="term" value="P:mRNA catabolic process"/>
    <property type="evidence" value="ECO:0007669"/>
    <property type="project" value="TreeGrafter"/>
</dbReference>
<gene>
    <name evidence="4" type="ORF">SAMN02745245_01766</name>
</gene>
<comment type="similarity">
    <text evidence="1 3">Belongs to the PemK/MazF family.</text>
</comment>
<evidence type="ECO:0000313" key="4">
    <source>
        <dbReference type="EMBL" id="SHH62401.1"/>
    </source>
</evidence>
<dbReference type="InterPro" id="IPR011067">
    <property type="entry name" value="Plasmid_toxin/cell-grow_inhib"/>
</dbReference>
<keyword evidence="3" id="KW-0378">Hydrolase</keyword>
<dbReference type="Pfam" id="PF02452">
    <property type="entry name" value="PemK_toxin"/>
    <property type="match status" value="1"/>
</dbReference>
<dbReference type="GO" id="GO:0003677">
    <property type="term" value="F:DNA binding"/>
    <property type="evidence" value="ECO:0007669"/>
    <property type="project" value="InterPro"/>
</dbReference>
<dbReference type="GO" id="GO:0004521">
    <property type="term" value="F:RNA endonuclease activity"/>
    <property type="evidence" value="ECO:0007669"/>
    <property type="project" value="TreeGrafter"/>
</dbReference>
<dbReference type="AlphaFoldDB" id="A0A1M5UHJ5"/>
<dbReference type="PANTHER" id="PTHR33988">
    <property type="entry name" value="ENDORIBONUCLEASE MAZF-RELATED"/>
    <property type="match status" value="1"/>
</dbReference>
<accession>A0A1M5UHJ5</accession>
<evidence type="ECO:0000313" key="5">
    <source>
        <dbReference type="Proteomes" id="UP000184032"/>
    </source>
</evidence>
<dbReference type="OrthoDB" id="9808744at2"/>
<keyword evidence="2" id="KW-1277">Toxin-antitoxin system</keyword>
<protein>
    <recommendedName>
        <fullName evidence="3">mRNA interferase</fullName>
        <ecNumber evidence="3">3.1.-.-</ecNumber>
    </recommendedName>
</protein>
<evidence type="ECO:0000256" key="2">
    <source>
        <dbReference type="ARBA" id="ARBA00022649"/>
    </source>
</evidence>
<dbReference type="Proteomes" id="UP000184032">
    <property type="component" value="Unassembled WGS sequence"/>
</dbReference>
<dbReference type="SUPFAM" id="SSF50118">
    <property type="entry name" value="Cell growth inhibitor/plasmid maintenance toxic component"/>
    <property type="match status" value="1"/>
</dbReference>
<dbReference type="STRING" id="1120995.SAMN02745245_01766"/>
<dbReference type="InterPro" id="IPR003477">
    <property type="entry name" value="PemK-like"/>
</dbReference>
<dbReference type="EC" id="3.1.-.-" evidence="3"/>
<dbReference type="Gene3D" id="2.30.30.110">
    <property type="match status" value="1"/>
</dbReference>
<evidence type="ECO:0000256" key="1">
    <source>
        <dbReference type="ARBA" id="ARBA00007521"/>
    </source>
</evidence>
<reference evidence="4 5" key="1">
    <citation type="submission" date="2016-11" db="EMBL/GenBank/DDBJ databases">
        <authorList>
            <person name="Jaros S."/>
            <person name="Januszkiewicz K."/>
            <person name="Wedrychowicz H."/>
        </authorList>
    </citation>
    <scope>NUCLEOTIDE SEQUENCE [LARGE SCALE GENOMIC DNA]</scope>
    <source>
        <strain evidence="4 5">DSM 21120</strain>
    </source>
</reference>
<evidence type="ECO:0000256" key="3">
    <source>
        <dbReference type="PIRNR" id="PIRNR033490"/>
    </source>
</evidence>
<proteinExistence type="inferred from homology"/>
<dbReference type="PIRSF" id="PIRSF033490">
    <property type="entry name" value="MazF"/>
    <property type="match status" value="1"/>
</dbReference>
<keyword evidence="3" id="KW-0540">Nuclease</keyword>
<sequence>MSDCVMRGDIFYASLNHGIGSEQRGYRPVLIIQNNMGNKFSPTVIVAVITGKVHYKARLPTHCLLNLSPTLSIPSMVLLEQIITIDKRRLKKYAGRISEEEIILINKALSVSLGLEGL</sequence>
<name>A0A1M5UHJ5_9FIRM</name>
<keyword evidence="5" id="KW-1185">Reference proteome</keyword>
<organism evidence="4 5">
    <name type="scientific">Anaerosphaera aminiphila DSM 21120</name>
    <dbReference type="NCBI Taxonomy" id="1120995"/>
    <lineage>
        <taxon>Bacteria</taxon>
        <taxon>Bacillati</taxon>
        <taxon>Bacillota</taxon>
        <taxon>Tissierellia</taxon>
        <taxon>Tissierellales</taxon>
        <taxon>Peptoniphilaceae</taxon>
        <taxon>Anaerosphaera</taxon>
    </lineage>
</organism>
<dbReference type="PANTHER" id="PTHR33988:SF2">
    <property type="entry name" value="ENDORIBONUCLEASE MAZF"/>
    <property type="match status" value="1"/>
</dbReference>
<comment type="function">
    <text evidence="3">Toxic component of a type II toxin-antitoxin (TA) system.</text>
</comment>
<keyword evidence="3" id="KW-0255">Endonuclease</keyword>
<dbReference type="GO" id="GO:0016787">
    <property type="term" value="F:hydrolase activity"/>
    <property type="evidence" value="ECO:0007669"/>
    <property type="project" value="UniProtKB-KW"/>
</dbReference>
<dbReference type="RefSeq" id="WP_073185482.1">
    <property type="nucleotide sequence ID" value="NZ_FQXI01000017.1"/>
</dbReference>